<protein>
    <recommendedName>
        <fullName evidence="4">DUF4083 domain-containing protein</fullName>
    </recommendedName>
</protein>
<keyword evidence="3" id="KW-1185">Reference proteome</keyword>
<organism evidence="2 3">
    <name type="scientific">Salibacterium qingdaonense</name>
    <dbReference type="NCBI Taxonomy" id="266892"/>
    <lineage>
        <taxon>Bacteria</taxon>
        <taxon>Bacillati</taxon>
        <taxon>Bacillota</taxon>
        <taxon>Bacilli</taxon>
        <taxon>Bacillales</taxon>
        <taxon>Bacillaceae</taxon>
    </lineage>
</organism>
<accession>A0A1I4I3R6</accession>
<dbReference type="Pfam" id="PF13314">
    <property type="entry name" value="DUF4083"/>
    <property type="match status" value="1"/>
</dbReference>
<dbReference type="OrthoDB" id="9939605at2"/>
<proteinExistence type="predicted"/>
<dbReference type="InterPro" id="IPR025143">
    <property type="entry name" value="DUF4083"/>
</dbReference>
<dbReference type="RefSeq" id="WP_090925149.1">
    <property type="nucleotide sequence ID" value="NZ_FOTY01000001.1"/>
</dbReference>
<reference evidence="2 3" key="1">
    <citation type="submission" date="2016-10" db="EMBL/GenBank/DDBJ databases">
        <authorList>
            <person name="de Groot N.N."/>
        </authorList>
    </citation>
    <scope>NUCLEOTIDE SEQUENCE [LARGE SCALE GENOMIC DNA]</scope>
    <source>
        <strain evidence="2 3">CGMCC 1.6134</strain>
    </source>
</reference>
<evidence type="ECO:0008006" key="4">
    <source>
        <dbReference type="Google" id="ProtNLM"/>
    </source>
</evidence>
<sequence length="64" mass="7368">MPEAVYWGDIIFSLMMILVVIAVLVIVTGAVIKLFSKKQKETGEMNQKLDRIMAHLEKDDDFRK</sequence>
<evidence type="ECO:0000256" key="1">
    <source>
        <dbReference type="SAM" id="Phobius"/>
    </source>
</evidence>
<evidence type="ECO:0000313" key="2">
    <source>
        <dbReference type="EMBL" id="SFL48593.1"/>
    </source>
</evidence>
<keyword evidence="1" id="KW-0812">Transmembrane</keyword>
<feature type="transmembrane region" description="Helical" evidence="1">
    <location>
        <begin position="6"/>
        <end position="32"/>
    </location>
</feature>
<dbReference type="EMBL" id="FOTY01000001">
    <property type="protein sequence ID" value="SFL48593.1"/>
    <property type="molecule type" value="Genomic_DNA"/>
</dbReference>
<dbReference type="STRING" id="266892.SAMN04488054_101177"/>
<gene>
    <name evidence="2" type="ORF">SAMN04488054_101177</name>
</gene>
<dbReference type="Proteomes" id="UP000199668">
    <property type="component" value="Unassembled WGS sequence"/>
</dbReference>
<evidence type="ECO:0000313" key="3">
    <source>
        <dbReference type="Proteomes" id="UP000199668"/>
    </source>
</evidence>
<dbReference type="AlphaFoldDB" id="A0A1I4I3R6"/>
<keyword evidence="1" id="KW-1133">Transmembrane helix</keyword>
<keyword evidence="1" id="KW-0472">Membrane</keyword>
<name>A0A1I4I3R6_9BACI</name>